<name>A0A816FS32_ADIRI</name>
<keyword evidence="2" id="KW-1185">Reference proteome</keyword>
<dbReference type="EMBL" id="CAJNOR010012032">
    <property type="protein sequence ID" value="CAF1665263.1"/>
    <property type="molecule type" value="Genomic_DNA"/>
</dbReference>
<evidence type="ECO:0000313" key="1">
    <source>
        <dbReference type="EMBL" id="CAF1665263.1"/>
    </source>
</evidence>
<comment type="caution">
    <text evidence="1">The sequence shown here is derived from an EMBL/GenBank/DDBJ whole genome shotgun (WGS) entry which is preliminary data.</text>
</comment>
<dbReference type="Proteomes" id="UP000663828">
    <property type="component" value="Unassembled WGS sequence"/>
</dbReference>
<feature type="non-terminal residue" evidence="1">
    <location>
        <position position="53"/>
    </location>
</feature>
<organism evidence="1 2">
    <name type="scientific">Adineta ricciae</name>
    <name type="common">Rotifer</name>
    <dbReference type="NCBI Taxonomy" id="249248"/>
    <lineage>
        <taxon>Eukaryota</taxon>
        <taxon>Metazoa</taxon>
        <taxon>Spiralia</taxon>
        <taxon>Gnathifera</taxon>
        <taxon>Rotifera</taxon>
        <taxon>Eurotatoria</taxon>
        <taxon>Bdelloidea</taxon>
        <taxon>Adinetida</taxon>
        <taxon>Adinetidae</taxon>
        <taxon>Adineta</taxon>
    </lineage>
</organism>
<sequence length="53" mass="5894">MVKKTQLFWQAKELASDNVILPAPHHGAAPHVVGYSLWLEQLLALWTLVAVVC</sequence>
<reference evidence="1" key="1">
    <citation type="submission" date="2021-02" db="EMBL/GenBank/DDBJ databases">
        <authorList>
            <person name="Nowell W R."/>
        </authorList>
    </citation>
    <scope>NUCLEOTIDE SEQUENCE</scope>
</reference>
<accession>A0A816FS32</accession>
<evidence type="ECO:0000313" key="2">
    <source>
        <dbReference type="Proteomes" id="UP000663828"/>
    </source>
</evidence>
<gene>
    <name evidence="1" type="ORF">XAT740_LOCUS57651</name>
</gene>
<proteinExistence type="predicted"/>
<protein>
    <submittedName>
        <fullName evidence="1">Uncharacterized protein</fullName>
    </submittedName>
</protein>
<dbReference type="AlphaFoldDB" id="A0A816FS32"/>